<gene>
    <name evidence="2" type="ORF">KIH74_30455</name>
</gene>
<keyword evidence="3" id="KW-1185">Reference proteome</keyword>
<reference evidence="2 3" key="1">
    <citation type="submission" date="2021-05" db="EMBL/GenBank/DDBJ databases">
        <title>Kineosporia and Streptomyces sp. nov. two new marine actinobacteria isolated from Coral.</title>
        <authorList>
            <person name="Buangrab K."/>
            <person name="Sutthacheep M."/>
            <person name="Yeemin T."/>
            <person name="Harunari E."/>
            <person name="Igarashi Y."/>
            <person name="Kanchanasin P."/>
            <person name="Tanasupawat S."/>
            <person name="Phongsopitanun W."/>
        </authorList>
    </citation>
    <scope>NUCLEOTIDE SEQUENCE [LARGE SCALE GENOMIC DNA]</scope>
    <source>
        <strain evidence="2 3">J2-2</strain>
    </source>
</reference>
<dbReference type="Proteomes" id="UP001197247">
    <property type="component" value="Unassembled WGS sequence"/>
</dbReference>
<name>A0ABS5TR63_9ACTN</name>
<evidence type="ECO:0000256" key="1">
    <source>
        <dbReference type="SAM" id="Phobius"/>
    </source>
</evidence>
<dbReference type="Pfam" id="PF25637">
    <property type="entry name" value="DUF7942"/>
    <property type="match status" value="1"/>
</dbReference>
<keyword evidence="1" id="KW-1133">Transmembrane helix</keyword>
<feature type="transmembrane region" description="Helical" evidence="1">
    <location>
        <begin position="79"/>
        <end position="99"/>
    </location>
</feature>
<evidence type="ECO:0000313" key="3">
    <source>
        <dbReference type="Proteomes" id="UP001197247"/>
    </source>
</evidence>
<keyword evidence="1" id="KW-0472">Membrane</keyword>
<dbReference type="EMBL" id="JAHBAY010000016">
    <property type="protein sequence ID" value="MBT0773306.1"/>
    <property type="molecule type" value="Genomic_DNA"/>
</dbReference>
<comment type="caution">
    <text evidence="2">The sequence shown here is derived from an EMBL/GenBank/DDBJ whole genome shotgun (WGS) entry which is preliminary data.</text>
</comment>
<evidence type="ECO:0000313" key="2">
    <source>
        <dbReference type="EMBL" id="MBT0773306.1"/>
    </source>
</evidence>
<dbReference type="NCBIfam" id="NF046119">
    <property type="entry name" value="memb_SCO4225"/>
    <property type="match status" value="1"/>
</dbReference>
<protein>
    <recommendedName>
        <fullName evidence="4">SPW repeat-containing protein</fullName>
    </recommendedName>
</protein>
<sequence>MTSTDSERPGLAHLVAHSWPARVYLAVVVAAGIFVALSQTTHTAPDADLSGVWVIFATLPWSLPALLAIPDTGDSLGTVLFWAAVVVSALINATLIAWVTRRRS</sequence>
<organism evidence="2 3">
    <name type="scientific">Kineosporia corallincola</name>
    <dbReference type="NCBI Taxonomy" id="2835133"/>
    <lineage>
        <taxon>Bacteria</taxon>
        <taxon>Bacillati</taxon>
        <taxon>Actinomycetota</taxon>
        <taxon>Actinomycetes</taxon>
        <taxon>Kineosporiales</taxon>
        <taxon>Kineosporiaceae</taxon>
        <taxon>Kineosporia</taxon>
    </lineage>
</organism>
<dbReference type="InterPro" id="IPR057702">
    <property type="entry name" value="DUF7942"/>
</dbReference>
<accession>A0ABS5TR63</accession>
<feature type="transmembrane region" description="Helical" evidence="1">
    <location>
        <begin position="49"/>
        <end position="67"/>
    </location>
</feature>
<keyword evidence="1" id="KW-0812">Transmembrane</keyword>
<proteinExistence type="predicted"/>
<feature type="transmembrane region" description="Helical" evidence="1">
    <location>
        <begin position="19"/>
        <end position="37"/>
    </location>
</feature>
<dbReference type="RefSeq" id="WP_214159842.1">
    <property type="nucleotide sequence ID" value="NZ_JAHBAY010000016.1"/>
</dbReference>
<evidence type="ECO:0008006" key="4">
    <source>
        <dbReference type="Google" id="ProtNLM"/>
    </source>
</evidence>